<gene>
    <name evidence="3" type="ORF">ACFPKY_22305</name>
</gene>
<reference evidence="4" key="1">
    <citation type="journal article" date="2019" name="Int. J. Syst. Evol. Microbiol.">
        <title>The Global Catalogue of Microorganisms (GCM) 10K type strain sequencing project: providing services to taxonomists for standard genome sequencing and annotation.</title>
        <authorList>
            <consortium name="The Broad Institute Genomics Platform"/>
            <consortium name="The Broad Institute Genome Sequencing Center for Infectious Disease"/>
            <person name="Wu L."/>
            <person name="Ma J."/>
        </authorList>
    </citation>
    <scope>NUCLEOTIDE SEQUENCE [LARGE SCALE GENOMIC DNA]</scope>
    <source>
        <strain evidence="4">KACC 13778</strain>
    </source>
</reference>
<keyword evidence="4" id="KW-1185">Reference proteome</keyword>
<keyword evidence="2" id="KW-0732">Signal</keyword>
<feature type="chain" id="PRO_5045535389" description="WD40 repeat domain-containing protein" evidence="2">
    <location>
        <begin position="20"/>
        <end position="348"/>
    </location>
</feature>
<name>A0ABW0N5E4_9ACTN</name>
<feature type="region of interest" description="Disordered" evidence="1">
    <location>
        <begin position="16"/>
        <end position="47"/>
    </location>
</feature>
<accession>A0ABW0N5E4</accession>
<protein>
    <recommendedName>
        <fullName evidence="5">WD40 repeat domain-containing protein</fullName>
    </recommendedName>
</protein>
<sequence>MRVRVLVLALLLTACTSNEPPEPAPAQSNSAPAVQKPWDPRDVDELPAAADDVAPGLPARVEPPDAAPTLATKPLSAAVLSVDRRDGRIQLLGVDGSWREVRLPNPHGRLALSRALLSPDGTHLAALLDDGIEVWDLPTGERSRLSLPARFEPWDYSWIGWVDDDALLLDDLKAGWRIDTITGVADAVPYPAGMSFGWTLDDRGAVVEVDDPAEGDVLTDWGGGVRRYVDMSTTGRLSSIQARGDTVVGTSYDDGEFAVYDADRSDLSPRHRLRVRDHQGNYSNWGLRTVRILDDGSVLLWVAVPSRRSDVDGWRIVRWVPSTDRLEVVTTSQGDPSEPMTFASDLLD</sequence>
<evidence type="ECO:0000313" key="4">
    <source>
        <dbReference type="Proteomes" id="UP001595956"/>
    </source>
</evidence>
<evidence type="ECO:0000256" key="2">
    <source>
        <dbReference type="SAM" id="SignalP"/>
    </source>
</evidence>
<evidence type="ECO:0008006" key="5">
    <source>
        <dbReference type="Google" id="ProtNLM"/>
    </source>
</evidence>
<proteinExistence type="predicted"/>
<dbReference type="Proteomes" id="UP001595956">
    <property type="component" value="Unassembled WGS sequence"/>
</dbReference>
<evidence type="ECO:0000256" key="1">
    <source>
        <dbReference type="SAM" id="MobiDB-lite"/>
    </source>
</evidence>
<feature type="signal peptide" evidence="2">
    <location>
        <begin position="1"/>
        <end position="19"/>
    </location>
</feature>
<organism evidence="3 4">
    <name type="scientific">Nocardioides caricicola</name>
    <dbReference type="NCBI Taxonomy" id="634770"/>
    <lineage>
        <taxon>Bacteria</taxon>
        <taxon>Bacillati</taxon>
        <taxon>Actinomycetota</taxon>
        <taxon>Actinomycetes</taxon>
        <taxon>Propionibacteriales</taxon>
        <taxon>Nocardioidaceae</taxon>
        <taxon>Nocardioides</taxon>
    </lineage>
</organism>
<evidence type="ECO:0000313" key="3">
    <source>
        <dbReference type="EMBL" id="MFC5495854.1"/>
    </source>
</evidence>
<dbReference type="PROSITE" id="PS51257">
    <property type="entry name" value="PROKAR_LIPOPROTEIN"/>
    <property type="match status" value="1"/>
</dbReference>
<dbReference type="EMBL" id="JBHSMD010000011">
    <property type="protein sequence ID" value="MFC5495854.1"/>
    <property type="molecule type" value="Genomic_DNA"/>
</dbReference>
<dbReference type="SUPFAM" id="SSF82171">
    <property type="entry name" value="DPP6 N-terminal domain-like"/>
    <property type="match status" value="1"/>
</dbReference>
<dbReference type="RefSeq" id="WP_345182494.1">
    <property type="nucleotide sequence ID" value="NZ_BAABFQ010000010.1"/>
</dbReference>
<comment type="caution">
    <text evidence="3">The sequence shown here is derived from an EMBL/GenBank/DDBJ whole genome shotgun (WGS) entry which is preliminary data.</text>
</comment>